<evidence type="ECO:0000313" key="3">
    <source>
        <dbReference type="Proteomes" id="UP001164746"/>
    </source>
</evidence>
<dbReference type="EMBL" id="CP111024">
    <property type="protein sequence ID" value="WAR23706.1"/>
    <property type="molecule type" value="Genomic_DNA"/>
</dbReference>
<organism evidence="2 3">
    <name type="scientific">Mya arenaria</name>
    <name type="common">Soft-shell clam</name>
    <dbReference type="NCBI Taxonomy" id="6604"/>
    <lineage>
        <taxon>Eukaryota</taxon>
        <taxon>Metazoa</taxon>
        <taxon>Spiralia</taxon>
        <taxon>Lophotrochozoa</taxon>
        <taxon>Mollusca</taxon>
        <taxon>Bivalvia</taxon>
        <taxon>Autobranchia</taxon>
        <taxon>Heteroconchia</taxon>
        <taxon>Euheterodonta</taxon>
        <taxon>Imparidentia</taxon>
        <taxon>Neoheterodontei</taxon>
        <taxon>Myida</taxon>
        <taxon>Myoidea</taxon>
        <taxon>Myidae</taxon>
        <taxon>Mya</taxon>
    </lineage>
</organism>
<accession>A0ABY7FSL1</accession>
<keyword evidence="3" id="KW-1185">Reference proteome</keyword>
<protein>
    <submittedName>
        <fullName evidence="2">Uncharacterized protein</fullName>
    </submittedName>
</protein>
<gene>
    <name evidence="2" type="ORF">MAR_037375</name>
</gene>
<feature type="region of interest" description="Disordered" evidence="1">
    <location>
        <begin position="106"/>
        <end position="139"/>
    </location>
</feature>
<evidence type="ECO:0000256" key="1">
    <source>
        <dbReference type="SAM" id="MobiDB-lite"/>
    </source>
</evidence>
<feature type="compositionally biased region" description="Polar residues" evidence="1">
    <location>
        <begin position="120"/>
        <end position="129"/>
    </location>
</feature>
<reference evidence="2" key="1">
    <citation type="submission" date="2022-11" db="EMBL/GenBank/DDBJ databases">
        <title>Centuries of genome instability and evolution in soft-shell clam transmissible cancer (bioRxiv).</title>
        <authorList>
            <person name="Hart S.F.M."/>
            <person name="Yonemitsu M.A."/>
            <person name="Giersch R.M."/>
            <person name="Beal B.F."/>
            <person name="Arriagada G."/>
            <person name="Davis B.W."/>
            <person name="Ostrander E.A."/>
            <person name="Goff S.P."/>
            <person name="Metzger M.J."/>
        </authorList>
    </citation>
    <scope>NUCLEOTIDE SEQUENCE</scope>
    <source>
        <strain evidence="2">MELC-2E11</strain>
        <tissue evidence="2">Siphon/mantle</tissue>
    </source>
</reference>
<evidence type="ECO:0000313" key="2">
    <source>
        <dbReference type="EMBL" id="WAR23706.1"/>
    </source>
</evidence>
<dbReference type="Proteomes" id="UP001164746">
    <property type="component" value="Chromosome 13"/>
</dbReference>
<name>A0ABY7FSL1_MYAAR</name>
<proteinExistence type="predicted"/>
<sequence>MEEYDNKTLNEVLEKVSPPFEVGLYDEYSNHSMEASNLSLYEAKIMVQSQRTIRMAKVKVIDGEDYDQCDETLAERAYSHDGKEFLIPVNFPGKIKVLKRCPSDVTKPPARFRKKHENVTKISSGQPSGSHDAAESSYETLQTLAEEEDADFTSQYEQPIPAYETYHETPNDSATRYRHLYTESSAATTTTYMSTKFVDISQEDRESIVQPGKTNEDFYKLSVLHLSFLLDYCTLPTLAEECYKRKFDGEFFRSISIDDIELKSLSWELA</sequence>